<dbReference type="AlphaFoldDB" id="A0A6S7IVL8"/>
<dbReference type="OrthoDB" id="5987922at2759"/>
<sequence length="200" mass="22947">MKENSSNDRDRIMKQTSSLFCLNPFLDEEGILRVGGRLTRASVPFHVKHLVILPLKGHITALVINHYHQRILHQGRGMTLNKLCTNGFWITAVARHIYDCLPCRKLCASPQDQKMADLPKHCLEPSPPFTHRTRYISIHPVRILRTDQGTNLMGARNELFEAVKEINQDKVREFLLAKECDWIEFQTNVPPASHMCGNAR</sequence>
<dbReference type="EMBL" id="CACRXK020012472">
    <property type="protein sequence ID" value="CAB4023384.1"/>
    <property type="molecule type" value="Genomic_DNA"/>
</dbReference>
<evidence type="ECO:0000313" key="2">
    <source>
        <dbReference type="Proteomes" id="UP001152795"/>
    </source>
</evidence>
<dbReference type="PANTHER" id="PTHR47331:SF5">
    <property type="entry name" value="RIBONUCLEASE H"/>
    <property type="match status" value="1"/>
</dbReference>
<comment type="caution">
    <text evidence="1">The sequence shown here is derived from an EMBL/GenBank/DDBJ whole genome shotgun (WGS) entry which is preliminary data.</text>
</comment>
<proteinExistence type="predicted"/>
<dbReference type="Proteomes" id="UP001152795">
    <property type="component" value="Unassembled WGS sequence"/>
</dbReference>
<name>A0A6S7IVL8_PARCT</name>
<evidence type="ECO:0000313" key="1">
    <source>
        <dbReference type="EMBL" id="CAB4023384.1"/>
    </source>
</evidence>
<gene>
    <name evidence="1" type="ORF">PACLA_8A077014</name>
</gene>
<accession>A0A6S7IVL8</accession>
<organism evidence="1 2">
    <name type="scientific">Paramuricea clavata</name>
    <name type="common">Red gorgonian</name>
    <name type="synonym">Violescent sea-whip</name>
    <dbReference type="NCBI Taxonomy" id="317549"/>
    <lineage>
        <taxon>Eukaryota</taxon>
        <taxon>Metazoa</taxon>
        <taxon>Cnidaria</taxon>
        <taxon>Anthozoa</taxon>
        <taxon>Octocorallia</taxon>
        <taxon>Malacalcyonacea</taxon>
        <taxon>Plexauridae</taxon>
        <taxon>Paramuricea</taxon>
    </lineage>
</organism>
<dbReference type="PANTHER" id="PTHR47331">
    <property type="entry name" value="PHD-TYPE DOMAIN-CONTAINING PROTEIN"/>
    <property type="match status" value="1"/>
</dbReference>
<reference evidence="1" key="1">
    <citation type="submission" date="2020-04" db="EMBL/GenBank/DDBJ databases">
        <authorList>
            <person name="Alioto T."/>
            <person name="Alioto T."/>
            <person name="Gomez Garrido J."/>
        </authorList>
    </citation>
    <scope>NUCLEOTIDE SEQUENCE</scope>
    <source>
        <strain evidence="1">A484AB</strain>
    </source>
</reference>
<protein>
    <submittedName>
        <fullName evidence="1">Uncharacterized protein</fullName>
    </submittedName>
</protein>
<keyword evidence="2" id="KW-1185">Reference proteome</keyword>